<dbReference type="InterPro" id="IPR042100">
    <property type="entry name" value="Bug_dom1"/>
</dbReference>
<proteinExistence type="inferred from homology"/>
<organism evidence="3 4">
    <name type="scientific">Vibrio diabolicus</name>
    <dbReference type="NCBI Taxonomy" id="50719"/>
    <lineage>
        <taxon>Bacteria</taxon>
        <taxon>Pseudomonadati</taxon>
        <taxon>Pseudomonadota</taxon>
        <taxon>Gammaproteobacteria</taxon>
        <taxon>Vibrionales</taxon>
        <taxon>Vibrionaceae</taxon>
        <taxon>Vibrio</taxon>
        <taxon>Vibrio diabolicus subgroup</taxon>
    </lineage>
</organism>
<keyword evidence="3" id="KW-0614">Plasmid</keyword>
<dbReference type="CDD" id="cd07012">
    <property type="entry name" value="PBP2_Bug_TTT"/>
    <property type="match status" value="1"/>
</dbReference>
<feature type="signal peptide" evidence="2">
    <location>
        <begin position="1"/>
        <end position="23"/>
    </location>
</feature>
<dbReference type="RefSeq" id="WP_203346330.1">
    <property type="nucleotide sequence ID" value="NZ_CP069194.1"/>
</dbReference>
<comment type="similarity">
    <text evidence="1">Belongs to the UPF0065 (bug) family.</text>
</comment>
<evidence type="ECO:0000256" key="1">
    <source>
        <dbReference type="ARBA" id="ARBA00006987"/>
    </source>
</evidence>
<dbReference type="Pfam" id="PF03401">
    <property type="entry name" value="TctC"/>
    <property type="match status" value="1"/>
</dbReference>
<keyword evidence="2" id="KW-0732">Signal</keyword>
<dbReference type="EMBL" id="CP069194">
    <property type="protein sequence ID" value="QRG81514.1"/>
    <property type="molecule type" value="Genomic_DNA"/>
</dbReference>
<dbReference type="AlphaFoldDB" id="A0AA92LQH8"/>
<dbReference type="PANTHER" id="PTHR42928">
    <property type="entry name" value="TRICARBOXYLATE-BINDING PROTEIN"/>
    <property type="match status" value="1"/>
</dbReference>
<dbReference type="PANTHER" id="PTHR42928:SF5">
    <property type="entry name" value="BLR1237 PROTEIN"/>
    <property type="match status" value="1"/>
</dbReference>
<gene>
    <name evidence="3" type="ORF">JOS67_00150</name>
</gene>
<dbReference type="Gene3D" id="3.40.190.150">
    <property type="entry name" value="Bordetella uptake gene, domain 1"/>
    <property type="match status" value="1"/>
</dbReference>
<protein>
    <submittedName>
        <fullName evidence="3">Tripartite tricarboxylate transporter substrate binding protein</fullName>
    </submittedName>
</protein>
<dbReference type="Gene3D" id="3.40.190.10">
    <property type="entry name" value="Periplasmic binding protein-like II"/>
    <property type="match status" value="1"/>
</dbReference>
<dbReference type="PIRSF" id="PIRSF017082">
    <property type="entry name" value="YflP"/>
    <property type="match status" value="1"/>
</dbReference>
<reference evidence="3 4" key="1">
    <citation type="submission" date="2021-01" db="EMBL/GenBank/DDBJ databases">
        <title>Characterization of a novel blaVMB-2- harboring plasmid in Vibrio diabolicus.</title>
        <authorList>
            <person name="Liu M."/>
        </authorList>
    </citation>
    <scope>NUCLEOTIDE SEQUENCE [LARGE SCALE GENOMIC DNA]</scope>
    <source>
        <strain evidence="3 4">SLV18</strain>
        <plasmid evidence="3 4">pSLV18-213K</plasmid>
    </source>
</reference>
<geneLocation type="plasmid" evidence="3 4">
    <name>pSLV18-213K</name>
</geneLocation>
<evidence type="ECO:0000313" key="3">
    <source>
        <dbReference type="EMBL" id="QRG81514.1"/>
    </source>
</evidence>
<name>A0AA92LQH8_9VIBR</name>
<accession>A0AA92LQH8</accession>
<evidence type="ECO:0000256" key="2">
    <source>
        <dbReference type="SAM" id="SignalP"/>
    </source>
</evidence>
<evidence type="ECO:0000313" key="4">
    <source>
        <dbReference type="Proteomes" id="UP000596337"/>
    </source>
</evidence>
<dbReference type="InterPro" id="IPR005064">
    <property type="entry name" value="BUG"/>
</dbReference>
<dbReference type="SUPFAM" id="SSF53850">
    <property type="entry name" value="Periplasmic binding protein-like II"/>
    <property type="match status" value="1"/>
</dbReference>
<sequence length="278" mass="28953">MNTKLKQTLAGIALLSSIQVAMAEEFLSRAITIISPGGSADLQARILAEHMQNELGQPVNVVSKAGGAGSVGMNATRNARNDGYTIGFTAIGPTVVTPNKANVGYTYNDFTPVALVSSVPYSISVAADSNIKTLSDLVKVSKEKGSLTYGTTGTGLHLHLIMSKLFSDIGAEMVHIPSKGAAGTKSALLGGHIDVATLSLPDAIPLAQSGDFHILNTTGADRASKAPDVHSLIEDGYNMEALAWFGMIAPKGLDPKVLSVLESSVKNALEDPEVRAKL</sequence>
<feature type="chain" id="PRO_5041690024" evidence="2">
    <location>
        <begin position="24"/>
        <end position="278"/>
    </location>
</feature>
<dbReference type="Proteomes" id="UP000596337">
    <property type="component" value="Plasmid pSLV18-213K"/>
</dbReference>